<dbReference type="InterPro" id="IPR026893">
    <property type="entry name" value="Tyr/Ser_Pase_IphP-type"/>
</dbReference>
<evidence type="ECO:0000313" key="4">
    <source>
        <dbReference type="Proteomes" id="UP001550628"/>
    </source>
</evidence>
<evidence type="ECO:0000256" key="1">
    <source>
        <dbReference type="SAM" id="SignalP"/>
    </source>
</evidence>
<comment type="caution">
    <text evidence="3">The sequence shown here is derived from an EMBL/GenBank/DDBJ whole genome shotgun (WGS) entry which is preliminary data.</text>
</comment>
<dbReference type="InterPro" id="IPR000387">
    <property type="entry name" value="Tyr_Pase_dom"/>
</dbReference>
<dbReference type="InterPro" id="IPR029021">
    <property type="entry name" value="Prot-tyrosine_phosphatase-like"/>
</dbReference>
<dbReference type="Gene3D" id="3.90.190.10">
    <property type="entry name" value="Protein tyrosine phosphatase superfamily"/>
    <property type="match status" value="1"/>
</dbReference>
<keyword evidence="4" id="KW-1185">Reference proteome</keyword>
<proteinExistence type="predicted"/>
<keyword evidence="1" id="KW-0732">Signal</keyword>
<evidence type="ECO:0000313" key="3">
    <source>
        <dbReference type="EMBL" id="MEU1951233.1"/>
    </source>
</evidence>
<dbReference type="Proteomes" id="UP001550628">
    <property type="component" value="Unassembled WGS sequence"/>
</dbReference>
<dbReference type="GO" id="GO:0004725">
    <property type="term" value="F:protein tyrosine phosphatase activity"/>
    <property type="evidence" value="ECO:0007669"/>
    <property type="project" value="UniProtKB-EC"/>
</dbReference>
<feature type="signal peptide" evidence="1">
    <location>
        <begin position="1"/>
        <end position="31"/>
    </location>
</feature>
<name>A0ABV2WK33_9NOCA</name>
<sequence length="305" mass="32562">MTFSPTARGVLAASAAVLVGVLPLTTAPALAGPAVPVLEAPGKTDRALGLPHAPNARDIGGYPIRGGNKVRFGVVYRADALAKLGAGEQQKLVDLGITRVIDFRSPTEVSQGQDRLPAGIQRTEYPVYDAQNDLYVMMNQLIAGGPEAQRAALGDGKGAEYMRNYYRWLVTDPGSRTRFAAALRDIATEPGAVLYHCTAGKDRTGWMTAILMSVLGVPDGQIYQNYLRSNDNLAAGNKALMDALVQQGLVEDRALWEPVLGVQRDFLDAAFDQVRQSFGSMDDFVRSGLGADDATLAALRTKLAG</sequence>
<dbReference type="EC" id="3.1.3.48" evidence="3"/>
<dbReference type="Pfam" id="PF13350">
    <property type="entry name" value="Y_phosphatase3"/>
    <property type="match status" value="1"/>
</dbReference>
<dbReference type="PROSITE" id="PS50056">
    <property type="entry name" value="TYR_PHOSPHATASE_2"/>
    <property type="match status" value="1"/>
</dbReference>
<evidence type="ECO:0000259" key="2">
    <source>
        <dbReference type="PROSITE" id="PS50056"/>
    </source>
</evidence>
<dbReference type="RefSeq" id="WP_356955221.1">
    <property type="nucleotide sequence ID" value="NZ_JBEYBD010000003.1"/>
</dbReference>
<protein>
    <submittedName>
        <fullName evidence="3">Tyrosine-protein phosphatase</fullName>
        <ecNumber evidence="3">3.1.3.48</ecNumber>
    </submittedName>
</protein>
<feature type="chain" id="PRO_5047065351" evidence="1">
    <location>
        <begin position="32"/>
        <end position="305"/>
    </location>
</feature>
<organism evidence="3 4">
    <name type="scientific">Nocardia rhamnosiphila</name>
    <dbReference type="NCBI Taxonomy" id="426716"/>
    <lineage>
        <taxon>Bacteria</taxon>
        <taxon>Bacillati</taxon>
        <taxon>Actinomycetota</taxon>
        <taxon>Actinomycetes</taxon>
        <taxon>Mycobacteriales</taxon>
        <taxon>Nocardiaceae</taxon>
        <taxon>Nocardia</taxon>
    </lineage>
</organism>
<dbReference type="SUPFAM" id="SSF52799">
    <property type="entry name" value="(Phosphotyrosine protein) phosphatases II"/>
    <property type="match status" value="1"/>
</dbReference>
<keyword evidence="3" id="KW-0378">Hydrolase</keyword>
<accession>A0ABV2WK33</accession>
<reference evidence="3 4" key="1">
    <citation type="submission" date="2024-06" db="EMBL/GenBank/DDBJ databases">
        <title>The Natural Products Discovery Center: Release of the First 8490 Sequenced Strains for Exploring Actinobacteria Biosynthetic Diversity.</title>
        <authorList>
            <person name="Kalkreuter E."/>
            <person name="Kautsar S.A."/>
            <person name="Yang D."/>
            <person name="Bader C.D."/>
            <person name="Teijaro C.N."/>
            <person name="Fluegel L."/>
            <person name="Davis C.M."/>
            <person name="Simpson J.R."/>
            <person name="Lauterbach L."/>
            <person name="Steele A.D."/>
            <person name="Gui C."/>
            <person name="Meng S."/>
            <person name="Li G."/>
            <person name="Viehrig K."/>
            <person name="Ye F."/>
            <person name="Su P."/>
            <person name="Kiefer A.F."/>
            <person name="Nichols A."/>
            <person name="Cepeda A.J."/>
            <person name="Yan W."/>
            <person name="Fan B."/>
            <person name="Jiang Y."/>
            <person name="Adhikari A."/>
            <person name="Zheng C.-J."/>
            <person name="Schuster L."/>
            <person name="Cowan T.M."/>
            <person name="Smanski M.J."/>
            <person name="Chevrette M.G."/>
            <person name="De Carvalho L.P.S."/>
            <person name="Shen B."/>
        </authorList>
    </citation>
    <scope>NUCLEOTIDE SEQUENCE [LARGE SCALE GENOMIC DNA]</scope>
    <source>
        <strain evidence="3 4">NPDC019708</strain>
    </source>
</reference>
<dbReference type="EMBL" id="JBEYBF010000002">
    <property type="protein sequence ID" value="MEU1951233.1"/>
    <property type="molecule type" value="Genomic_DNA"/>
</dbReference>
<feature type="domain" description="Tyrosine specific protein phosphatases" evidence="2">
    <location>
        <begin position="177"/>
        <end position="212"/>
    </location>
</feature>
<gene>
    <name evidence="3" type="ORF">ABZ510_05170</name>
</gene>